<dbReference type="Proteomes" id="UP000471648">
    <property type="component" value="Unassembled WGS sequence"/>
</dbReference>
<accession>A0A6N9VK00</accession>
<dbReference type="AlphaFoldDB" id="A0A6N9VK00"/>
<proteinExistence type="predicted"/>
<name>A0A6N9VK00_STRMI</name>
<evidence type="ECO:0000313" key="1">
    <source>
        <dbReference type="EMBL" id="NEB71598.1"/>
    </source>
</evidence>
<reference evidence="1 2" key="1">
    <citation type="submission" date="2020-01" db="EMBL/GenBank/DDBJ databases">
        <title>Insect and environment-associated Actinomycetes.</title>
        <authorList>
            <person name="Currrie C."/>
            <person name="Chevrette M."/>
            <person name="Carlson C."/>
            <person name="Stubbendieck R."/>
            <person name="Wendt-Pienkowski E."/>
        </authorList>
    </citation>
    <scope>NUCLEOTIDE SEQUENCE [LARGE SCALE GENOMIC DNA]</scope>
    <source>
        <strain evidence="1 2">SID14438</strain>
    </source>
</reference>
<dbReference type="GO" id="GO:0016740">
    <property type="term" value="F:transferase activity"/>
    <property type="evidence" value="ECO:0007669"/>
    <property type="project" value="UniProtKB-KW"/>
</dbReference>
<protein>
    <submittedName>
        <fullName evidence="1">Phosphate acetyltransferase</fullName>
    </submittedName>
</protein>
<dbReference type="EMBL" id="JAAGME010001353">
    <property type="protein sequence ID" value="NEB71598.1"/>
    <property type="molecule type" value="Genomic_DNA"/>
</dbReference>
<feature type="non-terminal residue" evidence="1">
    <location>
        <position position="72"/>
    </location>
</feature>
<evidence type="ECO:0000313" key="2">
    <source>
        <dbReference type="Proteomes" id="UP000471648"/>
    </source>
</evidence>
<comment type="caution">
    <text evidence="1">The sequence shown here is derived from an EMBL/GenBank/DDBJ whole genome shotgun (WGS) entry which is preliminary data.</text>
</comment>
<organism evidence="1 2">
    <name type="scientific">Streptomyces microflavus</name>
    <name type="common">Streptomyces lipmanii</name>
    <dbReference type="NCBI Taxonomy" id="1919"/>
    <lineage>
        <taxon>Bacteria</taxon>
        <taxon>Bacillati</taxon>
        <taxon>Actinomycetota</taxon>
        <taxon>Actinomycetes</taxon>
        <taxon>Kitasatosporales</taxon>
        <taxon>Streptomycetaceae</taxon>
        <taxon>Streptomyces</taxon>
    </lineage>
</organism>
<gene>
    <name evidence="1" type="ORF">G3I39_31695</name>
</gene>
<keyword evidence="1" id="KW-0808">Transferase</keyword>
<feature type="non-terminal residue" evidence="1">
    <location>
        <position position="1"/>
    </location>
</feature>
<sequence>SVRAEARNAYRAYHALGCDVLALGVNRVAAGDREAVEEWLRARLPVPCHVLPDDPALSAPTVQQITRALDGT</sequence>